<dbReference type="RefSeq" id="WP_243324555.1">
    <property type="nucleotide sequence ID" value="NZ_JAKZMM010000016.1"/>
</dbReference>
<reference evidence="1 2" key="1">
    <citation type="submission" date="2022-03" db="EMBL/GenBank/DDBJ databases">
        <title>Parabacteroides sp. nov. isolated from swine feces.</title>
        <authorList>
            <person name="Bak J.E."/>
        </authorList>
    </citation>
    <scope>NUCLEOTIDE SEQUENCE [LARGE SCALE GENOMIC DNA]</scope>
    <source>
        <strain evidence="1 2">AGMB00274</strain>
    </source>
</reference>
<evidence type="ECO:0000313" key="1">
    <source>
        <dbReference type="EMBL" id="MCJ2380524.1"/>
    </source>
</evidence>
<keyword evidence="2" id="KW-1185">Reference proteome</keyword>
<gene>
    <name evidence="1" type="ORF">MUN53_07875</name>
</gene>
<protein>
    <submittedName>
        <fullName evidence="1">Uncharacterized protein</fullName>
    </submittedName>
</protein>
<name>A0ABT0C0H3_9BACT</name>
<accession>A0ABT0C0H3</accession>
<comment type="caution">
    <text evidence="1">The sequence shown here is derived from an EMBL/GenBank/DDBJ whole genome shotgun (WGS) entry which is preliminary data.</text>
</comment>
<organism evidence="1 2">
    <name type="scientific">Parabacteroides faecalis</name>
    <dbReference type="NCBI Taxonomy" id="2924040"/>
    <lineage>
        <taxon>Bacteria</taxon>
        <taxon>Pseudomonadati</taxon>
        <taxon>Bacteroidota</taxon>
        <taxon>Bacteroidia</taxon>
        <taxon>Bacteroidales</taxon>
        <taxon>Tannerellaceae</taxon>
        <taxon>Parabacteroides</taxon>
    </lineage>
</organism>
<dbReference type="Proteomes" id="UP001165444">
    <property type="component" value="Unassembled WGS sequence"/>
</dbReference>
<evidence type="ECO:0000313" key="2">
    <source>
        <dbReference type="Proteomes" id="UP001165444"/>
    </source>
</evidence>
<dbReference type="EMBL" id="JAKZMM010000016">
    <property type="protein sequence ID" value="MCJ2380524.1"/>
    <property type="molecule type" value="Genomic_DNA"/>
</dbReference>
<sequence>MDYKRKKVIDHLKKAGFEDEQIGMILDVIPIEEAYLNLRRSEVLKKVVHILGIDEVEKRAKRMNMTIDVFAKEFDRWNTWNEVTVTRVSEEEVRKLKEASEERLIKFLQDGRDKRENQE</sequence>
<proteinExistence type="predicted"/>